<name>I3J4W7_ORENI</name>
<evidence type="ECO:0000313" key="22">
    <source>
        <dbReference type="Proteomes" id="UP000005207"/>
    </source>
</evidence>
<dbReference type="Ensembl" id="ENSONIT00000003908.2">
    <property type="protein sequence ID" value="ENSONIP00000003907.2"/>
    <property type="gene ID" value="ENSONIG00000003117.2"/>
</dbReference>
<keyword evidence="13" id="KW-0739">Sodium transport</keyword>
<protein>
    <recommendedName>
        <fullName evidence="3">Sodium-dependent phosphate transport protein 2B</fullName>
    </recommendedName>
    <alternativeName>
        <fullName evidence="16">Na(+)-dependent phosphate cotransporter 2B</fullName>
    </alternativeName>
    <alternativeName>
        <fullName evidence="14">Sodium/phosphate cotransporter 2B</fullName>
    </alternativeName>
    <alternativeName>
        <fullName evidence="15">Solute carrier family 34 member 2</fullName>
    </alternativeName>
</protein>
<evidence type="ECO:0000256" key="7">
    <source>
        <dbReference type="ARBA" id="ARBA00022847"/>
    </source>
</evidence>
<dbReference type="AlphaFoldDB" id="I3J4W7"/>
<keyword evidence="13" id="KW-0915">Sodium</keyword>
<comment type="subcellular location">
    <subcellularLocation>
        <location evidence="1">Apical cell membrane</location>
        <topology evidence="1">Multi-pass membrane protein</topology>
    </subcellularLocation>
</comment>
<organism evidence="21 22">
    <name type="scientific">Oreochromis niloticus</name>
    <name type="common">Nile tilapia</name>
    <name type="synonym">Tilapia nilotica</name>
    <dbReference type="NCBI Taxonomy" id="8128"/>
    <lineage>
        <taxon>Eukaryota</taxon>
        <taxon>Metazoa</taxon>
        <taxon>Chordata</taxon>
        <taxon>Craniata</taxon>
        <taxon>Vertebrata</taxon>
        <taxon>Euteleostomi</taxon>
        <taxon>Actinopterygii</taxon>
        <taxon>Neopterygii</taxon>
        <taxon>Teleostei</taxon>
        <taxon>Neoteleostei</taxon>
        <taxon>Acanthomorphata</taxon>
        <taxon>Ovalentaria</taxon>
        <taxon>Cichlomorphae</taxon>
        <taxon>Cichliformes</taxon>
        <taxon>Cichlidae</taxon>
        <taxon>African cichlids</taxon>
        <taxon>Pseudocrenilabrinae</taxon>
        <taxon>Oreochromini</taxon>
        <taxon>Oreochromis</taxon>
    </lineage>
</organism>
<evidence type="ECO:0000256" key="13">
    <source>
        <dbReference type="ARBA" id="ARBA00023201"/>
    </source>
</evidence>
<evidence type="ECO:0000256" key="4">
    <source>
        <dbReference type="ARBA" id="ARBA00022448"/>
    </source>
</evidence>
<feature type="transmembrane region" description="Helical" evidence="20">
    <location>
        <begin position="157"/>
        <end position="179"/>
    </location>
</feature>
<feature type="transmembrane region" description="Helical" evidence="20">
    <location>
        <begin position="510"/>
        <end position="533"/>
    </location>
</feature>
<evidence type="ECO:0000256" key="11">
    <source>
        <dbReference type="ARBA" id="ARBA00023157"/>
    </source>
</evidence>
<feature type="transmembrane region" description="Helical" evidence="20">
    <location>
        <begin position="469"/>
        <end position="490"/>
    </location>
</feature>
<keyword evidence="4" id="KW-0813">Transport</keyword>
<evidence type="ECO:0000256" key="15">
    <source>
        <dbReference type="ARBA" id="ARBA00029768"/>
    </source>
</evidence>
<evidence type="ECO:0000256" key="16">
    <source>
        <dbReference type="ARBA" id="ARBA00031843"/>
    </source>
</evidence>
<dbReference type="PANTHER" id="PTHR10010:SF23">
    <property type="entry name" value="SODIUM-DEPENDENT PHOSPHATE TRANSPORT PROTEIN 2B"/>
    <property type="match status" value="1"/>
</dbReference>
<evidence type="ECO:0000256" key="3">
    <source>
        <dbReference type="ARBA" id="ARBA00020024"/>
    </source>
</evidence>
<evidence type="ECO:0000256" key="19">
    <source>
        <dbReference type="SAM" id="MobiDB-lite"/>
    </source>
</evidence>
<keyword evidence="5" id="KW-1003">Cell membrane</keyword>
<dbReference type="GeneTree" id="ENSGT00950000183177"/>
<keyword evidence="22" id="KW-1185">Reference proteome</keyword>
<feature type="region of interest" description="Disordered" evidence="19">
    <location>
        <begin position="629"/>
        <end position="653"/>
    </location>
</feature>
<sequence length="653" mass="71688">MAPRPEVEGDNSSSIDEKSLSKEERLPPAYSTLVLVKENEEASEDPWDLPELTDTGVKWSDLDTKGKILRVLTAILKLVLLLGLLYMFICSLDVLSSAFQLVGGRAAGDIFKNSEVLTNPVAGLVIGVLVTVLVQSSSTSSSIVVSMVASGLLEVKMAVPIIMGANIGTSVTNTIVAMMQAGDRNEFRRAFAGATVHDFFNWLSVLILLPLEAATGVLYKVTKLIIDSFHLESGEDAPELLKVITDPLTKSIIQLDKSVITAIATDDPVGMNKSLIKKWCKTETNMVRNQQDLVTKLTFWNVTVGTCPPGGICWEDGNQTWTQMNETFTNYIKRCNHIFANTTLSELAVGLILLAASLFVLCTCLILIVKLLNSMLKGQVAVLIKKVLNTDLPFPFTFLMGYVAILVGAGMTFLVQSSSVFTSAITPLVGIGVISLERAYPLTLGSNIGTTTTSILAAMASPGETLDNSLQIALCHFFFNIFGIVLWYPIPFMRLPIRLARGLGNKTAKYRWFAIIYLIVVFLVFPLTVFGLSMAGWKVLVGVGVPFVALIIFVIVVNVMQSRCRRFLPKFLRTWDFLPRPLHSMAPWDSIITSASSFCGKHCCCCCKCCKCCKKNEEVEAIETSRKPSLEMYDNPAMSKDEDTKEATKRTQF</sequence>
<evidence type="ECO:0000313" key="21">
    <source>
        <dbReference type="Ensembl" id="ENSONIP00000003907.2"/>
    </source>
</evidence>
<evidence type="ECO:0000256" key="8">
    <source>
        <dbReference type="ARBA" id="ARBA00022989"/>
    </source>
</evidence>
<keyword evidence="7" id="KW-0769">Symport</keyword>
<dbReference type="GO" id="GO:0044341">
    <property type="term" value="P:sodium-dependent phosphate transport"/>
    <property type="evidence" value="ECO:0007669"/>
    <property type="project" value="InterPro"/>
</dbReference>
<keyword evidence="12" id="KW-0325">Glycoprotein</keyword>
<dbReference type="Pfam" id="PF02690">
    <property type="entry name" value="Na_Pi_cotrans"/>
    <property type="match status" value="2"/>
</dbReference>
<evidence type="ECO:0000256" key="20">
    <source>
        <dbReference type="SAM" id="Phobius"/>
    </source>
</evidence>
<evidence type="ECO:0000256" key="14">
    <source>
        <dbReference type="ARBA" id="ARBA00029612"/>
    </source>
</evidence>
<dbReference type="PANTHER" id="PTHR10010">
    <property type="entry name" value="SOLUTE CARRIER FAMILY 34 SODIUM PHOSPHATE , MEMBER 2-RELATED"/>
    <property type="match status" value="1"/>
</dbReference>
<dbReference type="eggNOG" id="ENOG502QQ3I">
    <property type="taxonomic scope" value="Eukaryota"/>
</dbReference>
<reference evidence="21" key="3">
    <citation type="submission" date="2025-09" db="UniProtKB">
        <authorList>
            <consortium name="Ensembl"/>
        </authorList>
    </citation>
    <scope>IDENTIFICATION</scope>
</reference>
<dbReference type="GO" id="GO:0030643">
    <property type="term" value="P:intracellular phosphate ion homeostasis"/>
    <property type="evidence" value="ECO:0007669"/>
    <property type="project" value="TreeGrafter"/>
</dbReference>
<feature type="transmembrane region" description="Helical" evidence="20">
    <location>
        <begin position="392"/>
        <end position="413"/>
    </location>
</feature>
<dbReference type="InterPro" id="IPR003841">
    <property type="entry name" value="Na/Pi_transpt"/>
</dbReference>
<feature type="transmembrane region" description="Helical" evidence="20">
    <location>
        <begin position="347"/>
        <end position="372"/>
    </location>
</feature>
<feature type="compositionally biased region" description="Basic and acidic residues" evidence="19">
    <location>
        <begin position="639"/>
        <end position="653"/>
    </location>
</feature>
<comment type="similarity">
    <text evidence="2">Belongs to the SLC34A transporter family.</text>
</comment>
<feature type="region of interest" description="Disordered" evidence="19">
    <location>
        <begin position="1"/>
        <end position="26"/>
    </location>
</feature>
<feature type="transmembrane region" description="Helical" evidence="20">
    <location>
        <begin position="420"/>
        <end position="436"/>
    </location>
</feature>
<dbReference type="GO" id="GO:0016324">
    <property type="term" value="C:apical plasma membrane"/>
    <property type="evidence" value="ECO:0007669"/>
    <property type="project" value="UniProtKB-SubCell"/>
</dbReference>
<evidence type="ECO:0000256" key="10">
    <source>
        <dbReference type="ARBA" id="ARBA00023136"/>
    </source>
</evidence>
<comment type="catalytic activity">
    <reaction evidence="17">
        <text>3 Na(+)(out) + phosphate(out) = 3 Na(+)(in) + phosphate(in)</text>
        <dbReference type="Rhea" id="RHEA:71255"/>
        <dbReference type="ChEBI" id="CHEBI:29101"/>
        <dbReference type="ChEBI" id="CHEBI:43474"/>
    </reaction>
    <physiologicalReaction direction="left-to-right" evidence="17">
        <dbReference type="Rhea" id="RHEA:71256"/>
    </physiologicalReaction>
</comment>
<keyword evidence="9" id="KW-0406">Ion transport</keyword>
<comment type="function">
    <text evidence="18">Involved in actively transporting phosphate into cells via Na(+) cotransport.</text>
</comment>
<feature type="transmembrane region" description="Helical" evidence="20">
    <location>
        <begin position="199"/>
        <end position="219"/>
    </location>
</feature>
<dbReference type="Proteomes" id="UP000005207">
    <property type="component" value="Linkage group LG23"/>
</dbReference>
<accession>I3J4W7</accession>
<dbReference type="NCBIfam" id="TIGR01013">
    <property type="entry name" value="2a58"/>
    <property type="match status" value="1"/>
</dbReference>
<feature type="transmembrane region" description="Helical" evidence="20">
    <location>
        <begin position="68"/>
        <end position="89"/>
    </location>
</feature>
<feature type="transmembrane region" description="Helical" evidence="20">
    <location>
        <begin position="121"/>
        <end position="145"/>
    </location>
</feature>
<evidence type="ECO:0000256" key="9">
    <source>
        <dbReference type="ARBA" id="ARBA00023065"/>
    </source>
</evidence>
<evidence type="ECO:0000256" key="6">
    <source>
        <dbReference type="ARBA" id="ARBA00022692"/>
    </source>
</evidence>
<evidence type="ECO:0000256" key="2">
    <source>
        <dbReference type="ARBA" id="ARBA00005808"/>
    </source>
</evidence>
<keyword evidence="10 20" id="KW-0472">Membrane</keyword>
<dbReference type="GO" id="GO:0005903">
    <property type="term" value="C:brush border"/>
    <property type="evidence" value="ECO:0007669"/>
    <property type="project" value="TreeGrafter"/>
</dbReference>
<gene>
    <name evidence="21" type="primary">SLC34A2</name>
    <name evidence="21" type="synonym">slc34a2b</name>
</gene>
<keyword evidence="6 20" id="KW-0812">Transmembrane</keyword>
<evidence type="ECO:0000256" key="12">
    <source>
        <dbReference type="ARBA" id="ARBA00023180"/>
    </source>
</evidence>
<feature type="transmembrane region" description="Helical" evidence="20">
    <location>
        <begin position="539"/>
        <end position="560"/>
    </location>
</feature>
<evidence type="ECO:0000256" key="18">
    <source>
        <dbReference type="ARBA" id="ARBA00034091"/>
    </source>
</evidence>
<dbReference type="STRING" id="8128.ENSONIP00000066779"/>
<keyword evidence="11" id="KW-1015">Disulfide bond</keyword>
<reference evidence="22" key="1">
    <citation type="submission" date="2012-01" db="EMBL/GenBank/DDBJ databases">
        <title>The Genome Sequence of Oreochromis niloticus (Nile Tilapia).</title>
        <authorList>
            <consortium name="Broad Institute Genome Assembly Team"/>
            <consortium name="Broad Institute Sequencing Platform"/>
            <person name="Di Palma F."/>
            <person name="Johnson J."/>
            <person name="Lander E.S."/>
            <person name="Lindblad-Toh K."/>
        </authorList>
    </citation>
    <scope>NUCLEOTIDE SEQUENCE [LARGE SCALE GENOMIC DNA]</scope>
</reference>
<proteinExistence type="inferred from homology"/>
<dbReference type="GO" id="GO:0031982">
    <property type="term" value="C:vesicle"/>
    <property type="evidence" value="ECO:0007669"/>
    <property type="project" value="TreeGrafter"/>
</dbReference>
<keyword evidence="8 20" id="KW-1133">Transmembrane helix</keyword>
<dbReference type="GO" id="GO:0005436">
    <property type="term" value="F:sodium:phosphate symporter activity"/>
    <property type="evidence" value="ECO:0007669"/>
    <property type="project" value="InterPro"/>
</dbReference>
<evidence type="ECO:0000256" key="5">
    <source>
        <dbReference type="ARBA" id="ARBA00022475"/>
    </source>
</evidence>
<feature type="compositionally biased region" description="Basic and acidic residues" evidence="19">
    <location>
        <begin position="15"/>
        <end position="26"/>
    </location>
</feature>
<evidence type="ECO:0000256" key="1">
    <source>
        <dbReference type="ARBA" id="ARBA00004424"/>
    </source>
</evidence>
<dbReference type="HOGENOM" id="CLU_025063_0_0_1"/>
<reference evidence="21" key="2">
    <citation type="submission" date="2025-08" db="UniProtKB">
        <authorList>
            <consortium name="Ensembl"/>
        </authorList>
    </citation>
    <scope>IDENTIFICATION</scope>
</reference>
<evidence type="ECO:0000256" key="17">
    <source>
        <dbReference type="ARBA" id="ARBA00034042"/>
    </source>
</evidence>